<evidence type="ECO:0000313" key="3">
    <source>
        <dbReference type="Proteomes" id="UP000054047"/>
    </source>
</evidence>
<accession>A0A0C2FU78</accession>
<keyword evidence="3" id="KW-1185">Reference proteome</keyword>
<dbReference type="InterPro" id="IPR030662">
    <property type="entry name" value="DPH6/MJ0570"/>
</dbReference>
<proteinExistence type="predicted"/>
<name>A0A0C2FU78_9BILA</name>
<sequence length="64" mass="7504">MLGPRFRRLAWKEKREEEVESTLDRLHSQYGVHPCGEGGEYETFVLDCPLFHKRILIEESEVGV</sequence>
<dbReference type="EMBL" id="KN744353">
    <property type="protein sequence ID" value="KIH52170.1"/>
    <property type="molecule type" value="Genomic_DNA"/>
</dbReference>
<dbReference type="Proteomes" id="UP000054047">
    <property type="component" value="Unassembled WGS sequence"/>
</dbReference>
<organism evidence="2 3">
    <name type="scientific">Ancylostoma duodenale</name>
    <dbReference type="NCBI Taxonomy" id="51022"/>
    <lineage>
        <taxon>Eukaryota</taxon>
        <taxon>Metazoa</taxon>
        <taxon>Ecdysozoa</taxon>
        <taxon>Nematoda</taxon>
        <taxon>Chromadorea</taxon>
        <taxon>Rhabditida</taxon>
        <taxon>Rhabditina</taxon>
        <taxon>Rhabditomorpha</taxon>
        <taxon>Strongyloidea</taxon>
        <taxon>Ancylostomatidae</taxon>
        <taxon>Ancylostomatinae</taxon>
        <taxon>Ancylostoma</taxon>
    </lineage>
</organism>
<evidence type="ECO:0000313" key="2">
    <source>
        <dbReference type="EMBL" id="KIH52170.1"/>
    </source>
</evidence>
<dbReference type="Pfam" id="PF01902">
    <property type="entry name" value="Diphthami_syn_2"/>
    <property type="match status" value="1"/>
</dbReference>
<protein>
    <recommendedName>
        <fullName evidence="1">Diphthamide synthase domain-containing protein</fullName>
    </recommendedName>
</protein>
<dbReference type="OrthoDB" id="686384at2759"/>
<evidence type="ECO:0000259" key="1">
    <source>
        <dbReference type="Pfam" id="PF01902"/>
    </source>
</evidence>
<dbReference type="InterPro" id="IPR002761">
    <property type="entry name" value="Diphthami_syn_dom"/>
</dbReference>
<reference evidence="2 3" key="1">
    <citation type="submission" date="2013-12" db="EMBL/GenBank/DDBJ databases">
        <title>Draft genome of the parsitic nematode Ancylostoma duodenale.</title>
        <authorList>
            <person name="Mitreva M."/>
        </authorList>
    </citation>
    <scope>NUCLEOTIDE SEQUENCE [LARGE SCALE GENOMIC DNA]</scope>
    <source>
        <strain evidence="2 3">Zhejiang</strain>
    </source>
</reference>
<dbReference type="AlphaFoldDB" id="A0A0C2FU78"/>
<feature type="domain" description="Diphthamide synthase" evidence="1">
    <location>
        <begin position="21"/>
        <end position="61"/>
    </location>
</feature>
<dbReference type="SUPFAM" id="SSF52402">
    <property type="entry name" value="Adenine nucleotide alpha hydrolases-like"/>
    <property type="match status" value="1"/>
</dbReference>
<gene>
    <name evidence="2" type="ORF">ANCDUO_17730</name>
</gene>
<dbReference type="PANTHER" id="PTHR12196">
    <property type="entry name" value="DOMAIN OF UNKNOWN FUNCTION 71 DUF71 -CONTAINING PROTEIN"/>
    <property type="match status" value="1"/>
</dbReference>
<dbReference type="PANTHER" id="PTHR12196:SF2">
    <property type="entry name" value="DIPHTHINE--AMMONIA LIGASE"/>
    <property type="match status" value="1"/>
</dbReference>
<dbReference type="Gene3D" id="3.90.1490.10">
    <property type="entry name" value="putative n-type atp pyrophosphatase, domain 2"/>
    <property type="match status" value="1"/>
</dbReference>
<dbReference type="GO" id="GO:0017178">
    <property type="term" value="F:diphthine-ammonia ligase activity"/>
    <property type="evidence" value="ECO:0007669"/>
    <property type="project" value="TreeGrafter"/>
</dbReference>
<dbReference type="GO" id="GO:0017183">
    <property type="term" value="P:protein histidyl modification to diphthamide"/>
    <property type="evidence" value="ECO:0007669"/>
    <property type="project" value="TreeGrafter"/>
</dbReference>